<name>A0A1Q5PXB7_9ACTO</name>
<dbReference type="RefSeq" id="WP_073823666.1">
    <property type="nucleotide sequence ID" value="NZ_JAUNKL010000011.1"/>
</dbReference>
<evidence type="ECO:0000313" key="3">
    <source>
        <dbReference type="EMBL" id="OKL52146.1"/>
    </source>
</evidence>
<dbReference type="GO" id="GO:0003676">
    <property type="term" value="F:nucleic acid binding"/>
    <property type="evidence" value="ECO:0007669"/>
    <property type="project" value="InterPro"/>
</dbReference>
<dbReference type="InterPro" id="IPR011335">
    <property type="entry name" value="Restrct_endonuc-II-like"/>
</dbReference>
<organism evidence="3 4">
    <name type="scientific">Buchananella hordeovulneris</name>
    <dbReference type="NCBI Taxonomy" id="52770"/>
    <lineage>
        <taxon>Bacteria</taxon>
        <taxon>Bacillati</taxon>
        <taxon>Actinomycetota</taxon>
        <taxon>Actinomycetes</taxon>
        <taxon>Actinomycetales</taxon>
        <taxon>Actinomycetaceae</taxon>
        <taxon>Buchananella</taxon>
    </lineage>
</organism>
<evidence type="ECO:0000256" key="2">
    <source>
        <dbReference type="HAMAP-Rule" id="MF_00048"/>
    </source>
</evidence>
<dbReference type="InParanoid" id="A0A1Q5PXB7"/>
<proteinExistence type="inferred from homology"/>
<dbReference type="EMBL" id="MQVS01000003">
    <property type="protein sequence ID" value="OKL52146.1"/>
    <property type="molecule type" value="Genomic_DNA"/>
</dbReference>
<dbReference type="OrthoDB" id="9794876at2"/>
<comment type="caution">
    <text evidence="3">The sequence shown here is derived from an EMBL/GenBank/DDBJ whole genome shotgun (WGS) entry which is preliminary data.</text>
</comment>
<gene>
    <name evidence="3" type="ORF">BSZ40_04385</name>
</gene>
<dbReference type="InterPro" id="IPR011856">
    <property type="entry name" value="tRNA_endonuc-like_dom_sf"/>
</dbReference>
<evidence type="ECO:0000256" key="1">
    <source>
        <dbReference type="ARBA" id="ARBA00006738"/>
    </source>
</evidence>
<accession>A0A1Q5PXB7</accession>
<dbReference type="AlphaFoldDB" id="A0A1Q5PXB7"/>
<comment type="similarity">
    <text evidence="1 2">Belongs to the UPF0102 family.</text>
</comment>
<evidence type="ECO:0000313" key="4">
    <source>
        <dbReference type="Proteomes" id="UP000185612"/>
    </source>
</evidence>
<dbReference type="FunCoup" id="A0A1Q5PXB7">
    <property type="interactions" value="15"/>
</dbReference>
<reference evidence="4" key="1">
    <citation type="submission" date="2016-12" db="EMBL/GenBank/DDBJ databases">
        <authorList>
            <person name="Meng X."/>
        </authorList>
    </citation>
    <scope>NUCLEOTIDE SEQUENCE [LARGE SCALE GENOMIC DNA]</scope>
    <source>
        <strain evidence="4">DSM 20732</strain>
    </source>
</reference>
<dbReference type="Proteomes" id="UP000185612">
    <property type="component" value="Unassembled WGS sequence"/>
</dbReference>
<dbReference type="Pfam" id="PF02021">
    <property type="entry name" value="UPF0102"/>
    <property type="match status" value="1"/>
</dbReference>
<dbReference type="SUPFAM" id="SSF52980">
    <property type="entry name" value="Restriction endonuclease-like"/>
    <property type="match status" value="1"/>
</dbReference>
<protein>
    <recommendedName>
        <fullName evidence="2">UPF0102 protein BSZ40_04385</fullName>
    </recommendedName>
</protein>
<dbReference type="PANTHER" id="PTHR34039:SF1">
    <property type="entry name" value="UPF0102 PROTEIN YRAN"/>
    <property type="match status" value="1"/>
</dbReference>
<dbReference type="STRING" id="52770.BSZ40_04385"/>
<dbReference type="InterPro" id="IPR003509">
    <property type="entry name" value="UPF0102_YraN-like"/>
</dbReference>
<keyword evidence="4" id="KW-1185">Reference proteome</keyword>
<dbReference type="NCBIfam" id="NF009154">
    <property type="entry name" value="PRK12497.3-3"/>
    <property type="match status" value="1"/>
</dbReference>
<dbReference type="HAMAP" id="MF_00048">
    <property type="entry name" value="UPF0102"/>
    <property type="match status" value="1"/>
</dbReference>
<dbReference type="CDD" id="cd20736">
    <property type="entry name" value="PoNe_Nuclease"/>
    <property type="match status" value="1"/>
</dbReference>
<dbReference type="Gene3D" id="3.40.1350.10">
    <property type="match status" value="1"/>
</dbReference>
<dbReference type="PANTHER" id="PTHR34039">
    <property type="entry name" value="UPF0102 PROTEIN YRAN"/>
    <property type="match status" value="1"/>
</dbReference>
<sequence>MDTPAERGRRGEDIAVQMLTDRGLHVLARNWRAGRRGELDIVAHDPAARALVFVEVKTRTSDAYGSPASAVTPPKYRRLRQLAAAWLECHPQQAPHVRIDVVEVRLRAGNVPLVTHLQGV</sequence>